<accession>A0A915IGX3</accession>
<reference evidence="10" key="1">
    <citation type="submission" date="2022-11" db="UniProtKB">
        <authorList>
            <consortium name="WormBaseParasite"/>
        </authorList>
    </citation>
    <scope>IDENTIFICATION</scope>
</reference>
<evidence type="ECO:0000256" key="3">
    <source>
        <dbReference type="ARBA" id="ARBA00022490"/>
    </source>
</evidence>
<comment type="subcellular location">
    <subcellularLocation>
        <location evidence="1">Cytoplasm</location>
        <location evidence="1">Cytoskeleton</location>
    </subcellularLocation>
</comment>
<evidence type="ECO:0000256" key="4">
    <source>
        <dbReference type="ARBA" id="ARBA00022737"/>
    </source>
</evidence>
<evidence type="ECO:0000256" key="7">
    <source>
        <dbReference type="ARBA" id="ARBA00023212"/>
    </source>
</evidence>
<dbReference type="WBParaSite" id="nRc.2.0.1.t13059-RA">
    <property type="protein sequence ID" value="nRc.2.0.1.t13059-RA"/>
    <property type="gene ID" value="nRc.2.0.1.g13059"/>
</dbReference>
<dbReference type="SUPFAM" id="SSF47576">
    <property type="entry name" value="Calponin-homology domain, CH-domain"/>
    <property type="match status" value="1"/>
</dbReference>
<evidence type="ECO:0000313" key="9">
    <source>
        <dbReference type="Proteomes" id="UP000887565"/>
    </source>
</evidence>
<keyword evidence="6" id="KW-0009">Actin-binding</keyword>
<evidence type="ECO:0000256" key="6">
    <source>
        <dbReference type="ARBA" id="ARBA00023203"/>
    </source>
</evidence>
<keyword evidence="9" id="KW-1185">Reference proteome</keyword>
<dbReference type="CDD" id="cd21306">
    <property type="entry name" value="CH_PARVA_B_rpt2"/>
    <property type="match status" value="1"/>
</dbReference>
<dbReference type="OMA" id="NCICLER"/>
<feature type="domain" description="Calponin-homology (CH)" evidence="8">
    <location>
        <begin position="123"/>
        <end position="230"/>
    </location>
</feature>
<keyword evidence="7" id="KW-0206">Cytoskeleton</keyword>
<name>A0A915IGX3_ROMCU</name>
<dbReference type="GO" id="GO:0005737">
    <property type="term" value="C:cytoplasm"/>
    <property type="evidence" value="ECO:0007669"/>
    <property type="project" value="TreeGrafter"/>
</dbReference>
<dbReference type="PANTHER" id="PTHR12114">
    <property type="entry name" value="PARVIN"/>
    <property type="match status" value="1"/>
</dbReference>
<keyword evidence="4" id="KW-0677">Repeat</keyword>
<comment type="similarity">
    <text evidence="2">Belongs to the parvin family.</text>
</comment>
<keyword evidence="5" id="KW-0130">Cell adhesion</keyword>
<evidence type="ECO:0000256" key="5">
    <source>
        <dbReference type="ARBA" id="ARBA00022889"/>
    </source>
</evidence>
<dbReference type="GO" id="GO:0030036">
    <property type="term" value="P:actin cytoskeleton organization"/>
    <property type="evidence" value="ECO:0007669"/>
    <property type="project" value="InterPro"/>
</dbReference>
<dbReference type="PROSITE" id="PS50021">
    <property type="entry name" value="CH"/>
    <property type="match status" value="1"/>
</dbReference>
<dbReference type="GO" id="GO:0003779">
    <property type="term" value="F:actin binding"/>
    <property type="evidence" value="ECO:0007669"/>
    <property type="project" value="UniProtKB-KW"/>
</dbReference>
<organism evidence="9 10">
    <name type="scientific">Romanomermis culicivorax</name>
    <name type="common">Nematode worm</name>
    <dbReference type="NCBI Taxonomy" id="13658"/>
    <lineage>
        <taxon>Eukaryota</taxon>
        <taxon>Metazoa</taxon>
        <taxon>Ecdysozoa</taxon>
        <taxon>Nematoda</taxon>
        <taxon>Enoplea</taxon>
        <taxon>Dorylaimia</taxon>
        <taxon>Mermithida</taxon>
        <taxon>Mermithoidea</taxon>
        <taxon>Mermithidae</taxon>
        <taxon>Romanomermis</taxon>
    </lineage>
</organism>
<evidence type="ECO:0000256" key="2">
    <source>
        <dbReference type="ARBA" id="ARBA00005666"/>
    </source>
</evidence>
<sequence length="247" mass="28343">MEVPEVSQSQEGQRQKLRIVLQYCQQVMAHPRWQQARWTAENIQKKDLCAILQLLVALAAHFRAPVRFPEHCQLQTLLVQKRDNQLYTRYVNEEITTSQDELGLKGEKDAFDTLYDHAPEKAVDVKNSLLAFVNKHLTRINLEAYDLEYSFQDGVYLVLLIGLLEGYFVPLYGYSQTPVGFEQKVQNVNLAYDLMQEAGLPKPKSRAEDIVNGDIKCTSRVLYGLFSKRVLRFLSNFGGEKSNILTV</sequence>
<dbReference type="GO" id="GO:0030031">
    <property type="term" value="P:cell projection assembly"/>
    <property type="evidence" value="ECO:0007669"/>
    <property type="project" value="TreeGrafter"/>
</dbReference>
<dbReference type="GO" id="GO:0071963">
    <property type="term" value="P:establishment or maintenance of cell polarity regulating cell shape"/>
    <property type="evidence" value="ECO:0007669"/>
    <property type="project" value="TreeGrafter"/>
</dbReference>
<keyword evidence="3" id="KW-0963">Cytoplasm</keyword>
<dbReference type="AlphaFoldDB" id="A0A915IGX3"/>
<dbReference type="GO" id="GO:0005925">
    <property type="term" value="C:focal adhesion"/>
    <property type="evidence" value="ECO:0007669"/>
    <property type="project" value="TreeGrafter"/>
</dbReference>
<dbReference type="Pfam" id="PF00307">
    <property type="entry name" value="CH"/>
    <property type="match status" value="1"/>
</dbReference>
<dbReference type="FunFam" id="1.10.418.10:FF:000015">
    <property type="entry name" value="Parvin beta"/>
    <property type="match status" value="1"/>
</dbReference>
<dbReference type="InterPro" id="IPR001715">
    <property type="entry name" value="CH_dom"/>
</dbReference>
<dbReference type="GO" id="GO:0034446">
    <property type="term" value="P:substrate adhesion-dependent cell spreading"/>
    <property type="evidence" value="ECO:0007669"/>
    <property type="project" value="TreeGrafter"/>
</dbReference>
<evidence type="ECO:0000256" key="1">
    <source>
        <dbReference type="ARBA" id="ARBA00004245"/>
    </source>
</evidence>
<dbReference type="GO" id="GO:0015629">
    <property type="term" value="C:actin cytoskeleton"/>
    <property type="evidence" value="ECO:0007669"/>
    <property type="project" value="TreeGrafter"/>
</dbReference>
<proteinExistence type="inferred from homology"/>
<dbReference type="InterPro" id="IPR028433">
    <property type="entry name" value="Parvin"/>
</dbReference>
<evidence type="ECO:0000313" key="10">
    <source>
        <dbReference type="WBParaSite" id="nRc.2.0.1.t13059-RA"/>
    </source>
</evidence>
<dbReference type="InterPro" id="IPR036872">
    <property type="entry name" value="CH_dom_sf"/>
</dbReference>
<dbReference type="Gene3D" id="1.10.418.10">
    <property type="entry name" value="Calponin-like domain"/>
    <property type="match status" value="1"/>
</dbReference>
<evidence type="ECO:0000259" key="8">
    <source>
        <dbReference type="PROSITE" id="PS50021"/>
    </source>
</evidence>
<dbReference type="Proteomes" id="UP000887565">
    <property type="component" value="Unplaced"/>
</dbReference>
<protein>
    <submittedName>
        <fullName evidence="10">Calponin-homology (CH) domain-containing protein</fullName>
    </submittedName>
</protein>
<dbReference type="PANTHER" id="PTHR12114:SF4">
    <property type="entry name" value="GH23568P"/>
    <property type="match status" value="1"/>
</dbReference>